<comment type="catalytic activity">
    <reaction evidence="2 15">
        <text>1-(5-phospho-beta-D-ribosyl)-ATP + H2O = 1-(5-phospho-beta-D-ribosyl)-5'-AMP + diphosphate + H(+)</text>
        <dbReference type="Rhea" id="RHEA:22828"/>
        <dbReference type="ChEBI" id="CHEBI:15377"/>
        <dbReference type="ChEBI" id="CHEBI:15378"/>
        <dbReference type="ChEBI" id="CHEBI:33019"/>
        <dbReference type="ChEBI" id="CHEBI:59457"/>
        <dbReference type="ChEBI" id="CHEBI:73183"/>
        <dbReference type="EC" id="3.6.1.31"/>
    </reaction>
</comment>
<evidence type="ECO:0000256" key="14">
    <source>
        <dbReference type="ARBA" id="ARBA00023268"/>
    </source>
</evidence>
<dbReference type="SUPFAM" id="SSF141734">
    <property type="entry name" value="HisI-like"/>
    <property type="match status" value="1"/>
</dbReference>
<dbReference type="GO" id="GO:0004636">
    <property type="term" value="F:phosphoribosyl-ATP diphosphatase activity"/>
    <property type="evidence" value="ECO:0007669"/>
    <property type="project" value="UniProtKB-UniRule"/>
</dbReference>
<dbReference type="NCBIfam" id="NF000768">
    <property type="entry name" value="PRK00051.1"/>
    <property type="match status" value="1"/>
</dbReference>
<dbReference type="InterPro" id="IPR008179">
    <property type="entry name" value="HisE"/>
</dbReference>
<evidence type="ECO:0000256" key="2">
    <source>
        <dbReference type="ARBA" id="ARBA00001460"/>
    </source>
</evidence>
<evidence type="ECO:0000256" key="9">
    <source>
        <dbReference type="ARBA" id="ARBA00022605"/>
    </source>
</evidence>
<comment type="similarity">
    <text evidence="7 15">In the N-terminal section; belongs to the PRA-CH family.</text>
</comment>
<dbReference type="GO" id="GO:0005524">
    <property type="term" value="F:ATP binding"/>
    <property type="evidence" value="ECO:0007669"/>
    <property type="project" value="UniProtKB-KW"/>
</dbReference>
<dbReference type="OrthoDB" id="9795769at2"/>
<dbReference type="UniPathway" id="UPA00031">
    <property type="reaction ID" value="UER00007"/>
</dbReference>
<evidence type="ECO:0000256" key="12">
    <source>
        <dbReference type="ARBA" id="ARBA00022840"/>
    </source>
</evidence>
<dbReference type="Gene3D" id="3.10.20.810">
    <property type="entry name" value="Phosphoribosyl-AMP cyclohydrolase"/>
    <property type="match status" value="1"/>
</dbReference>
<dbReference type="PANTHER" id="PTHR42945:SF9">
    <property type="entry name" value="HISTIDINE BIOSYNTHESIS BIFUNCTIONAL PROTEIN HISIE"/>
    <property type="match status" value="1"/>
</dbReference>
<dbReference type="PANTHER" id="PTHR42945">
    <property type="entry name" value="HISTIDINE BIOSYNTHESIS BIFUNCTIONAL PROTEIN"/>
    <property type="match status" value="1"/>
</dbReference>
<keyword evidence="10 15" id="KW-0547">Nucleotide-binding</keyword>
<evidence type="ECO:0000256" key="3">
    <source>
        <dbReference type="ARBA" id="ARBA00004496"/>
    </source>
</evidence>
<evidence type="ECO:0000256" key="8">
    <source>
        <dbReference type="ARBA" id="ARBA00022490"/>
    </source>
</evidence>
<dbReference type="NCBIfam" id="NF002747">
    <property type="entry name" value="PRK02759.1"/>
    <property type="match status" value="1"/>
</dbReference>
<comment type="catalytic activity">
    <reaction evidence="1 15">
        <text>1-(5-phospho-beta-D-ribosyl)-5'-AMP + H2O = 1-(5-phospho-beta-D-ribosyl)-5-[(5-phospho-beta-D-ribosylamino)methylideneamino]imidazole-4-carboxamide</text>
        <dbReference type="Rhea" id="RHEA:20049"/>
        <dbReference type="ChEBI" id="CHEBI:15377"/>
        <dbReference type="ChEBI" id="CHEBI:58435"/>
        <dbReference type="ChEBI" id="CHEBI:59457"/>
        <dbReference type="EC" id="3.5.4.19"/>
    </reaction>
</comment>
<evidence type="ECO:0000256" key="11">
    <source>
        <dbReference type="ARBA" id="ARBA00022801"/>
    </source>
</evidence>
<dbReference type="EC" id="3.6.1.31" evidence="15"/>
<evidence type="ECO:0000313" key="17">
    <source>
        <dbReference type="EMBL" id="PMC80578.1"/>
    </source>
</evidence>
<comment type="subcellular location">
    <subcellularLocation>
        <location evidence="3 15">Cytoplasm</location>
    </subcellularLocation>
</comment>
<evidence type="ECO:0000256" key="13">
    <source>
        <dbReference type="ARBA" id="ARBA00023102"/>
    </source>
</evidence>
<dbReference type="InterPro" id="IPR026660">
    <property type="entry name" value="PRA-CH"/>
</dbReference>
<organism evidence="17 18">
    <name type="scientific">Aerococcus viridans</name>
    <dbReference type="NCBI Taxonomy" id="1377"/>
    <lineage>
        <taxon>Bacteria</taxon>
        <taxon>Bacillati</taxon>
        <taxon>Bacillota</taxon>
        <taxon>Bacilli</taxon>
        <taxon>Lactobacillales</taxon>
        <taxon>Aerococcaceae</taxon>
        <taxon>Aerococcus</taxon>
    </lineage>
</organism>
<dbReference type="Pfam" id="PF01502">
    <property type="entry name" value="PRA-CH"/>
    <property type="match status" value="1"/>
</dbReference>
<keyword evidence="8 15" id="KW-0963">Cytoplasm</keyword>
<feature type="region of interest" description="Phosphoribosyl-AMP cyclohydrolase" evidence="15">
    <location>
        <begin position="1"/>
        <end position="105"/>
    </location>
</feature>
<gene>
    <name evidence="15" type="primary">hisI</name>
    <name evidence="15" type="synonym">hisIE</name>
    <name evidence="17" type="ORF">CJ191_00200</name>
</gene>
<keyword evidence="9 15" id="KW-0028">Amino-acid biosynthesis</keyword>
<protein>
    <recommendedName>
        <fullName evidence="15">Histidine biosynthesis bifunctional protein HisIE</fullName>
    </recommendedName>
    <domain>
        <recommendedName>
            <fullName evidence="15">Phosphoribosyl-AMP cyclohydrolase</fullName>
            <shortName evidence="15">PRA-CH</shortName>
            <ecNumber evidence="15">3.5.4.19</ecNumber>
        </recommendedName>
    </domain>
    <domain>
        <recommendedName>
            <fullName evidence="15">Phosphoribosyl-ATP pyrophosphatase</fullName>
            <shortName evidence="15">PRA-PH</shortName>
            <ecNumber evidence="15">3.6.1.31</ecNumber>
        </recommendedName>
    </domain>
</protein>
<comment type="similarity">
    <text evidence="6 15">In the C-terminal section; belongs to the PRA-PH family.</text>
</comment>
<comment type="pathway">
    <text evidence="5 15">Amino-acid biosynthesis; L-histidine biosynthesis; L-histidine from 5-phospho-alpha-D-ribose 1-diphosphate: step 2/9.</text>
</comment>
<keyword evidence="18" id="KW-1185">Reference proteome</keyword>
<dbReference type="InterPro" id="IPR038019">
    <property type="entry name" value="PRib_AMP_CycHydrolase_sf"/>
</dbReference>
<dbReference type="InterPro" id="IPR002496">
    <property type="entry name" value="PRib_AMP_CycHydrolase_dom"/>
</dbReference>
<dbReference type="InterPro" id="IPR023019">
    <property type="entry name" value="His_synth_HisIE"/>
</dbReference>
<dbReference type="InterPro" id="IPR021130">
    <property type="entry name" value="PRib-ATP_PPHydrolase-like"/>
</dbReference>
<dbReference type="Proteomes" id="UP000235701">
    <property type="component" value="Unassembled WGS sequence"/>
</dbReference>
<dbReference type="FunFam" id="3.10.20.810:FF:000001">
    <property type="entry name" value="Histidine biosynthesis bifunctional protein HisIE"/>
    <property type="match status" value="1"/>
</dbReference>
<evidence type="ECO:0000259" key="16">
    <source>
        <dbReference type="Pfam" id="PF01502"/>
    </source>
</evidence>
<dbReference type="Gene3D" id="1.10.287.1080">
    <property type="entry name" value="MazG-like"/>
    <property type="match status" value="1"/>
</dbReference>
<feature type="region of interest" description="Phosphoribosyl-ATP pyrophosphohydrolase" evidence="15">
    <location>
        <begin position="106"/>
        <end position="212"/>
    </location>
</feature>
<dbReference type="GO" id="GO:0005737">
    <property type="term" value="C:cytoplasm"/>
    <property type="evidence" value="ECO:0007669"/>
    <property type="project" value="UniProtKB-SubCell"/>
</dbReference>
<reference evidence="17 18" key="1">
    <citation type="submission" date="2017-09" db="EMBL/GenBank/DDBJ databases">
        <title>Bacterial strain isolated from the female urinary microbiota.</title>
        <authorList>
            <person name="Thomas-White K."/>
            <person name="Kumar N."/>
            <person name="Forster S."/>
            <person name="Putonti C."/>
            <person name="Lawley T."/>
            <person name="Wolfe A.J."/>
        </authorList>
    </citation>
    <scope>NUCLEOTIDE SEQUENCE [LARGE SCALE GENOMIC DNA]</scope>
    <source>
        <strain evidence="17 18">UMB0240</strain>
    </source>
</reference>
<evidence type="ECO:0000313" key="18">
    <source>
        <dbReference type="Proteomes" id="UP000235701"/>
    </source>
</evidence>
<name>A0A2N6UG54_9LACT</name>
<keyword evidence="11 15" id="KW-0378">Hydrolase</keyword>
<dbReference type="HAMAP" id="MF_01020">
    <property type="entry name" value="HisE"/>
    <property type="match status" value="1"/>
</dbReference>
<dbReference type="HAMAP" id="MF_01021">
    <property type="entry name" value="HisI"/>
    <property type="match status" value="1"/>
</dbReference>
<evidence type="ECO:0000256" key="5">
    <source>
        <dbReference type="ARBA" id="ARBA00005204"/>
    </source>
</evidence>
<dbReference type="EMBL" id="PNHQ01000001">
    <property type="protein sequence ID" value="PMC80578.1"/>
    <property type="molecule type" value="Genomic_DNA"/>
</dbReference>
<evidence type="ECO:0000256" key="7">
    <source>
        <dbReference type="ARBA" id="ARBA00008299"/>
    </source>
</evidence>
<evidence type="ECO:0000256" key="15">
    <source>
        <dbReference type="HAMAP-Rule" id="MF_01019"/>
    </source>
</evidence>
<dbReference type="SUPFAM" id="SSF101386">
    <property type="entry name" value="all-alpha NTP pyrophosphatases"/>
    <property type="match status" value="1"/>
</dbReference>
<keyword evidence="12 15" id="KW-0067">ATP-binding</keyword>
<dbReference type="GO" id="GO:0000105">
    <property type="term" value="P:L-histidine biosynthetic process"/>
    <property type="evidence" value="ECO:0007669"/>
    <property type="project" value="UniProtKB-UniRule"/>
</dbReference>
<keyword evidence="13 15" id="KW-0368">Histidine biosynthesis</keyword>
<dbReference type="Pfam" id="PF01503">
    <property type="entry name" value="PRA-PH"/>
    <property type="match status" value="1"/>
</dbReference>
<dbReference type="RefSeq" id="WP_070466910.1">
    <property type="nucleotide sequence ID" value="NZ_PNHQ01000001.1"/>
</dbReference>
<evidence type="ECO:0000256" key="1">
    <source>
        <dbReference type="ARBA" id="ARBA00000024"/>
    </source>
</evidence>
<dbReference type="CDD" id="cd11534">
    <property type="entry name" value="NTP-PPase_HisIE_like"/>
    <property type="match status" value="1"/>
</dbReference>
<dbReference type="EC" id="3.5.4.19" evidence="15"/>
<dbReference type="HAMAP" id="MF_01019">
    <property type="entry name" value="HisIE"/>
    <property type="match status" value="1"/>
</dbReference>
<evidence type="ECO:0000256" key="4">
    <source>
        <dbReference type="ARBA" id="ARBA00005169"/>
    </source>
</evidence>
<evidence type="ECO:0000256" key="6">
    <source>
        <dbReference type="ARBA" id="ARBA00007731"/>
    </source>
</evidence>
<keyword evidence="14 15" id="KW-0511">Multifunctional enzyme</keyword>
<dbReference type="GO" id="GO:0004635">
    <property type="term" value="F:phosphoribosyl-AMP cyclohydrolase activity"/>
    <property type="evidence" value="ECO:0007669"/>
    <property type="project" value="UniProtKB-UniRule"/>
</dbReference>
<comment type="caution">
    <text evidence="17">The sequence shown here is derived from an EMBL/GenBank/DDBJ whole genome shotgun (WGS) entry which is preliminary data.</text>
</comment>
<dbReference type="AlphaFoldDB" id="A0A2N6UG54"/>
<accession>A0A2N6UG54</accession>
<evidence type="ECO:0000256" key="10">
    <source>
        <dbReference type="ARBA" id="ARBA00022741"/>
    </source>
</evidence>
<sequence>MTAIDFSKNGGLVPAILQDYRTKQVLMLGYMNHEAYERTVSEGVAWFYSRSKERLWKKGESSGNVQEVVKIDRDCDEDTLLVQVRPTGPTCHTGSQSCFGDDYFNLSILENTVADKIANPQEGSYTNYLITKGLDKILKKCGEEMIEVVIAAKNAAAGQGNEELIAETSDLLYHLCVLLVERGLSLSDIEALLKVRHGQEHTYSERKIIENY</sequence>
<comment type="pathway">
    <text evidence="4 15">Amino-acid biosynthesis; L-histidine biosynthesis; L-histidine from 5-phospho-alpha-D-ribose 1-diphosphate: step 3/9.</text>
</comment>
<dbReference type="NCBIfam" id="TIGR03188">
    <property type="entry name" value="histidine_hisI"/>
    <property type="match status" value="1"/>
</dbReference>
<proteinExistence type="inferred from homology"/>
<feature type="domain" description="Phosphoribosyl-AMP cyclohydrolase" evidence="16">
    <location>
        <begin position="27"/>
        <end position="99"/>
    </location>
</feature>